<dbReference type="EMBL" id="QGGY01000006">
    <property type="protein sequence ID" value="PWJ75563.1"/>
    <property type="molecule type" value="Genomic_DNA"/>
</dbReference>
<name>A0AB73T437_9FIRM</name>
<accession>A0AB73T437</accession>
<dbReference type="InterPro" id="IPR050855">
    <property type="entry name" value="NDM-1-like"/>
</dbReference>
<comment type="caution">
    <text evidence="2">The sequence shown here is derived from an EMBL/GenBank/DDBJ whole genome shotgun (WGS) entry which is preliminary data.</text>
</comment>
<dbReference type="SUPFAM" id="SSF56281">
    <property type="entry name" value="Metallo-hydrolase/oxidoreductase"/>
    <property type="match status" value="1"/>
</dbReference>
<dbReference type="Proteomes" id="UP000245412">
    <property type="component" value="Unassembled WGS sequence"/>
</dbReference>
<feature type="domain" description="Metallo-beta-lactamase" evidence="1">
    <location>
        <begin position="23"/>
        <end position="216"/>
    </location>
</feature>
<proteinExistence type="predicted"/>
<dbReference type="Gene3D" id="3.60.15.10">
    <property type="entry name" value="Ribonuclease Z/Hydroxyacylglutathione hydrolase-like"/>
    <property type="match status" value="1"/>
</dbReference>
<evidence type="ECO:0000259" key="1">
    <source>
        <dbReference type="SMART" id="SM00849"/>
    </source>
</evidence>
<dbReference type="InterPro" id="IPR001279">
    <property type="entry name" value="Metallo-B-lactamas"/>
</dbReference>
<dbReference type="InterPro" id="IPR036866">
    <property type="entry name" value="RibonucZ/Hydroxyglut_hydro"/>
</dbReference>
<keyword evidence="3" id="KW-1185">Reference proteome</keyword>
<organism evidence="2 3">
    <name type="scientific">Murimonas intestini</name>
    <dbReference type="NCBI Taxonomy" id="1337051"/>
    <lineage>
        <taxon>Bacteria</taxon>
        <taxon>Bacillati</taxon>
        <taxon>Bacillota</taxon>
        <taxon>Clostridia</taxon>
        <taxon>Lachnospirales</taxon>
        <taxon>Lachnospiraceae</taxon>
        <taxon>Murimonas</taxon>
    </lineage>
</organism>
<dbReference type="Pfam" id="PF00753">
    <property type="entry name" value="Lactamase_B"/>
    <property type="match status" value="1"/>
</dbReference>
<dbReference type="RefSeq" id="WP_109626500.1">
    <property type="nucleotide sequence ID" value="NZ_JANKBI010000004.1"/>
</dbReference>
<evidence type="ECO:0000313" key="3">
    <source>
        <dbReference type="Proteomes" id="UP000245412"/>
    </source>
</evidence>
<protein>
    <submittedName>
        <fullName evidence="2">Glyoxylase-like metal-dependent hydrolase (Beta-lactamase superfamily II)</fullName>
    </submittedName>
</protein>
<evidence type="ECO:0000313" key="2">
    <source>
        <dbReference type="EMBL" id="PWJ75563.1"/>
    </source>
</evidence>
<reference evidence="2 3" key="1">
    <citation type="submission" date="2018-05" db="EMBL/GenBank/DDBJ databases">
        <authorList>
            <person name="Goeker M."/>
            <person name="Huntemann M."/>
            <person name="Clum A."/>
            <person name="Pillay M."/>
            <person name="Palaniappan K."/>
            <person name="Varghese N."/>
            <person name="Mikhailova N."/>
            <person name="Stamatis D."/>
            <person name="Reddy T."/>
            <person name="Daum C."/>
            <person name="Shapiro N."/>
            <person name="Ivanova N."/>
            <person name="Kyrpides N."/>
            <person name="Woyke T."/>
        </authorList>
    </citation>
    <scope>NUCLEOTIDE SEQUENCE [LARGE SCALE GENOMIC DNA]</scope>
    <source>
        <strain evidence="2 3">DSM 26524</strain>
    </source>
</reference>
<dbReference type="SMART" id="SM00849">
    <property type="entry name" value="Lactamase_B"/>
    <property type="match status" value="1"/>
</dbReference>
<dbReference type="AlphaFoldDB" id="A0AB73T437"/>
<dbReference type="PANTHER" id="PTHR42951:SF22">
    <property type="entry name" value="METALLO BETA-LACTAMASE SUPERFAMILY LIPOPROTEIN"/>
    <property type="match status" value="1"/>
</dbReference>
<dbReference type="PANTHER" id="PTHR42951">
    <property type="entry name" value="METALLO-BETA-LACTAMASE DOMAIN-CONTAINING"/>
    <property type="match status" value="1"/>
</dbReference>
<sequence>MYRINKIHGNVWVIGEDIRPDFTNSMVLVAGKESAALIDTGCGTGNLKETIAGLTSLPVTVLTTHVHLDHIGGHPYFEDIYASENEMREWMEKGLWRTSAADRLDFLRAAAEGNKERFARLEAEMLVESRFTWKPLKDGMVFDLGGISLETCMVPGHTRESFVFVNRSREEAYVGDSINPIPWLITEGGVSVMEYGRSVKKFAERYPMVRRLYSGHCMDDIGIQTIKDTLDCVDEILAGAADPEVSCYAGKAFRHVCRSVDMLYDRNHIYD</sequence>
<gene>
    <name evidence="2" type="ORF">C7383_106133</name>
</gene>